<dbReference type="Proteomes" id="UP000617145">
    <property type="component" value="Unassembled WGS sequence"/>
</dbReference>
<reference evidence="2" key="2">
    <citation type="submission" date="2020-09" db="EMBL/GenBank/DDBJ databases">
        <authorList>
            <person name="Sun Q."/>
            <person name="Zhou Y."/>
        </authorList>
    </citation>
    <scope>NUCLEOTIDE SEQUENCE</scope>
    <source>
        <strain evidence="2">CGMCC 1.15762</strain>
    </source>
</reference>
<comment type="caution">
    <text evidence="2">The sequence shown here is derived from an EMBL/GenBank/DDBJ whole genome shotgun (WGS) entry which is preliminary data.</text>
</comment>
<organism evidence="2 3">
    <name type="scientific">Salipiger pallidus</name>
    <dbReference type="NCBI Taxonomy" id="1775170"/>
    <lineage>
        <taxon>Bacteria</taxon>
        <taxon>Pseudomonadati</taxon>
        <taxon>Pseudomonadota</taxon>
        <taxon>Alphaproteobacteria</taxon>
        <taxon>Rhodobacterales</taxon>
        <taxon>Roseobacteraceae</taxon>
        <taxon>Salipiger</taxon>
    </lineage>
</organism>
<keyword evidence="1" id="KW-0732">Signal</keyword>
<keyword evidence="3" id="KW-1185">Reference proteome</keyword>
<name>A0A8J2ZIK0_9RHOB</name>
<protein>
    <submittedName>
        <fullName evidence="2">Uncharacterized protein</fullName>
    </submittedName>
</protein>
<evidence type="ECO:0000313" key="3">
    <source>
        <dbReference type="Proteomes" id="UP000617145"/>
    </source>
</evidence>
<dbReference type="RefSeq" id="WP_188789392.1">
    <property type="nucleotide sequence ID" value="NZ_BMJV01000002.1"/>
</dbReference>
<dbReference type="AlphaFoldDB" id="A0A8J2ZIK0"/>
<dbReference type="EMBL" id="BMJV01000002">
    <property type="protein sequence ID" value="GGG67265.1"/>
    <property type="molecule type" value="Genomic_DNA"/>
</dbReference>
<accession>A0A8J2ZIK0</accession>
<evidence type="ECO:0000313" key="2">
    <source>
        <dbReference type="EMBL" id="GGG67265.1"/>
    </source>
</evidence>
<gene>
    <name evidence="2" type="ORF">GCM10011415_12740</name>
</gene>
<sequence length="157" mass="16364">MTIQSNRPTRLILAALLGASLGGTAAVAQEASDTDLTAQVQEMQPEIDPAPENISDLVSDLSGPGVAIPIEGLPEDASFETRTVSELAESGDGSDNTLALDSALARSQTRLDMLQTQISGVDAINKVLSDAGYSADEVIGVYQTDKGSFTVLIDDRV</sequence>
<feature type="signal peptide" evidence="1">
    <location>
        <begin position="1"/>
        <end position="28"/>
    </location>
</feature>
<evidence type="ECO:0000256" key="1">
    <source>
        <dbReference type="SAM" id="SignalP"/>
    </source>
</evidence>
<reference evidence="2" key="1">
    <citation type="journal article" date="2014" name="Int. J. Syst. Evol. Microbiol.">
        <title>Complete genome sequence of Corynebacterium casei LMG S-19264T (=DSM 44701T), isolated from a smear-ripened cheese.</title>
        <authorList>
            <consortium name="US DOE Joint Genome Institute (JGI-PGF)"/>
            <person name="Walter F."/>
            <person name="Albersmeier A."/>
            <person name="Kalinowski J."/>
            <person name="Ruckert C."/>
        </authorList>
    </citation>
    <scope>NUCLEOTIDE SEQUENCE</scope>
    <source>
        <strain evidence="2">CGMCC 1.15762</strain>
    </source>
</reference>
<feature type="chain" id="PRO_5035250629" evidence="1">
    <location>
        <begin position="29"/>
        <end position="157"/>
    </location>
</feature>
<proteinExistence type="predicted"/>